<comment type="caution">
    <text evidence="3">The sequence shown here is derived from an EMBL/GenBank/DDBJ whole genome shotgun (WGS) entry which is preliminary data.</text>
</comment>
<evidence type="ECO:0000256" key="1">
    <source>
        <dbReference type="SAM" id="MobiDB-lite"/>
    </source>
</evidence>
<feature type="compositionally biased region" description="Basic and acidic residues" evidence="1">
    <location>
        <begin position="369"/>
        <end position="399"/>
    </location>
</feature>
<dbReference type="OrthoDB" id="8652439at2759"/>
<evidence type="ECO:0000313" key="3">
    <source>
        <dbReference type="EMBL" id="TRY57478.1"/>
    </source>
</evidence>
<name>A0A553MWF1_9TELE</name>
<dbReference type="GO" id="GO:1904356">
    <property type="term" value="P:regulation of telomere maintenance via telomere lengthening"/>
    <property type="evidence" value="ECO:0007669"/>
    <property type="project" value="TreeGrafter"/>
</dbReference>
<sequence>MKTTINLKEEDDKPLPLSALSLIAPPVRLLSAAMWKVILQRDVVHYGKVEETVTSLCETLPGLLHYRHQARLTIGLRALMILEELRQSELPDAEQVIQELNKLETSTVPCGKRKDKKVEEAKQNFRTLVHSLLKNSTAREHFFKEEFALHYGKSYMASLEKLMWEFLYRLDQLLPVPNLAQTVSWLSAAPAVLEECARSATQPQLLRTLLQHENCLGHQDSSPLLPSTGDAVLSSLSLPLSGRVLPIIPSTSSKVTSPAPPMPRTTRRTARNAKSLVKPVFGSISDVHIQTICESNGSNSGQEDTSDSEPSGVTQRELNSCSTEQNKHGDRTYLGDVLVTVITQSSESDVDNNDERCKELESSSEEVNEPQRKNGREDKRPAVKQKGSGDSEVRTYPDKDEMTNLLVSCMKRQPRVVIPKLNYRDQALSVDVGPLAAEKNTRELSKSSRDRDLLVRKRKATDVSPTPEKKWTLAVNKLQVAVLLSPDFSPCIPLIDCLPVRWQETPSPSTKSEDFIDDSDEEGPVRVKRKVFNQKYCKTKNGTYVPTLQEFSSPAFCFAPPTRNRL</sequence>
<protein>
    <recommendedName>
        <fullName evidence="2">TERF1-interacting nuclear factor 2 N-terminal domain-containing protein</fullName>
    </recommendedName>
</protein>
<keyword evidence="4" id="KW-1185">Reference proteome</keyword>
<gene>
    <name evidence="3" type="ORF">DNTS_014227</name>
</gene>
<feature type="region of interest" description="Disordered" evidence="1">
    <location>
        <begin position="294"/>
        <end position="329"/>
    </location>
</feature>
<dbReference type="EMBL" id="SRMA01027236">
    <property type="protein sequence ID" value="TRY57478.1"/>
    <property type="molecule type" value="Genomic_DNA"/>
</dbReference>
<evidence type="ECO:0000259" key="2">
    <source>
        <dbReference type="Pfam" id="PF14973"/>
    </source>
</evidence>
<dbReference type="InterPro" id="IPR029400">
    <property type="entry name" value="TINF2_N"/>
</dbReference>
<proteinExistence type="predicted"/>
<dbReference type="GO" id="GO:0070187">
    <property type="term" value="C:shelterin complex"/>
    <property type="evidence" value="ECO:0007669"/>
    <property type="project" value="InterPro"/>
</dbReference>
<dbReference type="Proteomes" id="UP000316079">
    <property type="component" value="Unassembled WGS sequence"/>
</dbReference>
<dbReference type="CDD" id="cd11657">
    <property type="entry name" value="TIN2_N"/>
    <property type="match status" value="1"/>
</dbReference>
<dbReference type="PANTHER" id="PTHR15512:SF0">
    <property type="entry name" value="TERF1-INTERACTING NUCLEAR FACTOR 2"/>
    <property type="match status" value="1"/>
</dbReference>
<feature type="domain" description="TERF1-interacting nuclear factor 2 N-terminal" evidence="2">
    <location>
        <begin position="35"/>
        <end position="181"/>
    </location>
</feature>
<feature type="region of interest" description="Disordered" evidence="1">
    <location>
        <begin position="249"/>
        <end position="274"/>
    </location>
</feature>
<dbReference type="InterPro" id="IPR039098">
    <property type="entry name" value="TINF2"/>
</dbReference>
<accession>A0A553MWF1</accession>
<dbReference type="Pfam" id="PF14973">
    <property type="entry name" value="TINF2_N"/>
    <property type="match status" value="1"/>
</dbReference>
<feature type="compositionally biased region" description="Polar residues" evidence="1">
    <location>
        <begin position="294"/>
        <end position="324"/>
    </location>
</feature>
<dbReference type="GO" id="GO:0016233">
    <property type="term" value="P:telomere capping"/>
    <property type="evidence" value="ECO:0007669"/>
    <property type="project" value="InterPro"/>
</dbReference>
<organism evidence="3 4">
    <name type="scientific">Danionella cerebrum</name>
    <dbReference type="NCBI Taxonomy" id="2873325"/>
    <lineage>
        <taxon>Eukaryota</taxon>
        <taxon>Metazoa</taxon>
        <taxon>Chordata</taxon>
        <taxon>Craniata</taxon>
        <taxon>Vertebrata</taxon>
        <taxon>Euteleostomi</taxon>
        <taxon>Actinopterygii</taxon>
        <taxon>Neopterygii</taxon>
        <taxon>Teleostei</taxon>
        <taxon>Ostariophysi</taxon>
        <taxon>Cypriniformes</taxon>
        <taxon>Danionidae</taxon>
        <taxon>Danioninae</taxon>
        <taxon>Danionella</taxon>
    </lineage>
</organism>
<evidence type="ECO:0000313" key="4">
    <source>
        <dbReference type="Proteomes" id="UP000316079"/>
    </source>
</evidence>
<dbReference type="PANTHER" id="PTHR15512">
    <property type="entry name" value="TERF1-INTERACTING NUCLEAR FACTOR 2"/>
    <property type="match status" value="1"/>
</dbReference>
<feature type="region of interest" description="Disordered" evidence="1">
    <location>
        <begin position="345"/>
        <end position="399"/>
    </location>
</feature>
<dbReference type="GO" id="GO:0042162">
    <property type="term" value="F:telomeric DNA binding"/>
    <property type="evidence" value="ECO:0007669"/>
    <property type="project" value="TreeGrafter"/>
</dbReference>
<dbReference type="AlphaFoldDB" id="A0A553MWF1"/>
<dbReference type="STRING" id="623744.A0A553MWF1"/>
<reference evidence="3 4" key="1">
    <citation type="journal article" date="2019" name="Sci. Data">
        <title>Hybrid genome assembly and annotation of Danionella translucida.</title>
        <authorList>
            <person name="Kadobianskyi M."/>
            <person name="Schulze L."/>
            <person name="Schuelke M."/>
            <person name="Judkewitz B."/>
        </authorList>
    </citation>
    <scope>NUCLEOTIDE SEQUENCE [LARGE SCALE GENOMIC DNA]</scope>
    <source>
        <strain evidence="3 4">Bolton</strain>
    </source>
</reference>